<dbReference type="EMBL" id="KV441552">
    <property type="protein sequence ID" value="OAG05655.1"/>
    <property type="molecule type" value="Genomic_DNA"/>
</dbReference>
<dbReference type="InterPro" id="IPR051783">
    <property type="entry name" value="NAD(P)-dependent_oxidoreduct"/>
</dbReference>
<dbReference type="GO" id="GO:0004029">
    <property type="term" value="F:aldehyde dehydrogenase (NAD+) activity"/>
    <property type="evidence" value="ECO:0007669"/>
    <property type="project" value="TreeGrafter"/>
</dbReference>
<dbReference type="STRING" id="1460663.A0A177CDD9"/>
<gene>
    <name evidence="2" type="ORF">CC84DRAFT_1164128</name>
</gene>
<dbReference type="Pfam" id="PF01370">
    <property type="entry name" value="Epimerase"/>
    <property type="match status" value="1"/>
</dbReference>
<dbReference type="AlphaFoldDB" id="A0A177CDD9"/>
<proteinExistence type="predicted"/>
<dbReference type="Proteomes" id="UP000077069">
    <property type="component" value="Unassembled WGS sequence"/>
</dbReference>
<keyword evidence="3" id="KW-1185">Reference proteome</keyword>
<evidence type="ECO:0000313" key="3">
    <source>
        <dbReference type="Proteomes" id="UP000077069"/>
    </source>
</evidence>
<dbReference type="GO" id="GO:0005737">
    <property type="term" value="C:cytoplasm"/>
    <property type="evidence" value="ECO:0007669"/>
    <property type="project" value="TreeGrafter"/>
</dbReference>
<reference evidence="2 3" key="1">
    <citation type="submission" date="2016-05" db="EMBL/GenBank/DDBJ databases">
        <title>Comparative analysis of secretome profiles of manganese(II)-oxidizing ascomycete fungi.</title>
        <authorList>
            <consortium name="DOE Joint Genome Institute"/>
            <person name="Zeiner C.A."/>
            <person name="Purvine S.O."/>
            <person name="Zink E.M."/>
            <person name="Wu S."/>
            <person name="Pasa-Tolic L."/>
            <person name="Chaput D.L."/>
            <person name="Haridas S."/>
            <person name="Grigoriev I.V."/>
            <person name="Santelli C.M."/>
            <person name="Hansel C.M."/>
        </authorList>
    </citation>
    <scope>NUCLEOTIDE SEQUENCE [LARGE SCALE GENOMIC DNA]</scope>
    <source>
        <strain evidence="2 3">AP3s5-JAC2a</strain>
    </source>
</reference>
<dbReference type="Gene3D" id="3.40.50.720">
    <property type="entry name" value="NAD(P)-binding Rossmann-like Domain"/>
    <property type="match status" value="1"/>
</dbReference>
<dbReference type="InterPro" id="IPR036291">
    <property type="entry name" value="NAD(P)-bd_dom_sf"/>
</dbReference>
<evidence type="ECO:0000259" key="1">
    <source>
        <dbReference type="Pfam" id="PF01370"/>
    </source>
</evidence>
<dbReference type="InterPro" id="IPR001509">
    <property type="entry name" value="Epimerase_deHydtase"/>
</dbReference>
<accession>A0A177CDD9</accession>
<dbReference type="OrthoDB" id="10262413at2759"/>
<feature type="domain" description="NAD-dependent epimerase/dehydratase" evidence="1">
    <location>
        <begin position="17"/>
        <end position="252"/>
    </location>
</feature>
<dbReference type="PANTHER" id="PTHR48079:SF6">
    <property type="entry name" value="NAD(P)-BINDING DOMAIN-CONTAINING PROTEIN-RELATED"/>
    <property type="match status" value="1"/>
</dbReference>
<organism evidence="2 3">
    <name type="scientific">Paraphaeosphaeria sporulosa</name>
    <dbReference type="NCBI Taxonomy" id="1460663"/>
    <lineage>
        <taxon>Eukaryota</taxon>
        <taxon>Fungi</taxon>
        <taxon>Dikarya</taxon>
        <taxon>Ascomycota</taxon>
        <taxon>Pezizomycotina</taxon>
        <taxon>Dothideomycetes</taxon>
        <taxon>Pleosporomycetidae</taxon>
        <taxon>Pleosporales</taxon>
        <taxon>Massarineae</taxon>
        <taxon>Didymosphaeriaceae</taxon>
        <taxon>Paraphaeosphaeria</taxon>
    </lineage>
</organism>
<dbReference type="PANTHER" id="PTHR48079">
    <property type="entry name" value="PROTEIN YEEZ"/>
    <property type="match status" value="1"/>
</dbReference>
<protein>
    <submittedName>
        <fullName evidence="2">NAD dependent epimerase/dehydratase family protein-like protein</fullName>
    </submittedName>
</protein>
<dbReference type="SUPFAM" id="SSF51735">
    <property type="entry name" value="NAD(P)-binding Rossmann-fold domains"/>
    <property type="match status" value="1"/>
</dbReference>
<dbReference type="GeneID" id="28761904"/>
<dbReference type="InParanoid" id="A0A177CDD9"/>
<dbReference type="RefSeq" id="XP_018036020.1">
    <property type="nucleotide sequence ID" value="XM_018178418.1"/>
</dbReference>
<sequence length="391" mass="43108">MPLRHPLPFPPTHPPQILLAGATTYIGGTVLATLLAHQVHPLNEVTITCLVPSNECASKLMRAYGEDINLVIRECLDDVELATLIASKHDIVINCAPATHKHSALALMEGLAKRQKNTGKDVWFLHTSGTENLADLPTSGKWVHGDTVKEFDDINDDIYGFESMREAKSSHPQRATELAVVHKGLELGLKTLVIMNPMVYGRGLGLFERSGVRVSAMAKVAMAKGKIVVIGDGKGMWDHVHVQELAELYKVVVIEMMRDRGKVLPSGKMGIMFSANGRHSWHAVAQEVADICYEEGFVSQKGLTHVELAEGIKLFSTYLPQVVNEEDIVGLRLCSNAETRSSIARSLGWKPAWGEEVWKQAIRDDARIALRPEQDVLSDLSPEAQSPIHKW</sequence>
<evidence type="ECO:0000313" key="2">
    <source>
        <dbReference type="EMBL" id="OAG05655.1"/>
    </source>
</evidence>
<name>A0A177CDD9_9PLEO</name>